<dbReference type="SUPFAM" id="SSF56281">
    <property type="entry name" value="Metallo-hydrolase/oxidoreductase"/>
    <property type="match status" value="1"/>
</dbReference>
<protein>
    <submittedName>
        <fullName evidence="3">MBL fold metallo-hydrolase</fullName>
    </submittedName>
</protein>
<dbReference type="InterPro" id="IPR001279">
    <property type="entry name" value="Metallo-B-lactamas"/>
</dbReference>
<keyword evidence="4" id="KW-1185">Reference proteome</keyword>
<proteinExistence type="predicted"/>
<dbReference type="InterPro" id="IPR036866">
    <property type="entry name" value="RibonucZ/Hydroxyglut_hydro"/>
</dbReference>
<organism evidence="3 4">
    <name type="scientific">Shewanella septentrionalis</name>
    <dbReference type="NCBI Taxonomy" id="2952223"/>
    <lineage>
        <taxon>Bacteria</taxon>
        <taxon>Pseudomonadati</taxon>
        <taxon>Pseudomonadota</taxon>
        <taxon>Gammaproteobacteria</taxon>
        <taxon>Alteromonadales</taxon>
        <taxon>Shewanellaceae</taxon>
        <taxon>Shewanella</taxon>
    </lineage>
</organism>
<reference evidence="3" key="1">
    <citation type="journal article" date="2023" name="Int. J. Syst. Evol. Microbiol.">
        <title>&lt;i&gt;Shewanella septentrionalis&lt;/i&gt; sp. nov. and &lt;i&gt;Shewanella holmiensis&lt;/i&gt; sp. nov., isolated from Baltic Sea water and sediments.</title>
        <authorList>
            <person name="Martin-Rodriguez A.J."/>
            <person name="Thorell K."/>
            <person name="Joffre E."/>
            <person name="Jensie-Markopoulos S."/>
            <person name="Moore E.R.B."/>
            <person name="Sjoling A."/>
        </authorList>
    </citation>
    <scope>NUCLEOTIDE SEQUENCE</scope>
    <source>
        <strain evidence="3">SP1W3</strain>
    </source>
</reference>
<accession>A0A9X3AS34</accession>
<dbReference type="GO" id="GO:0008270">
    <property type="term" value="F:zinc ion binding"/>
    <property type="evidence" value="ECO:0007669"/>
    <property type="project" value="InterPro"/>
</dbReference>
<evidence type="ECO:0000256" key="1">
    <source>
        <dbReference type="SAM" id="MobiDB-lite"/>
    </source>
</evidence>
<dbReference type="AlphaFoldDB" id="A0A9X3AS34"/>
<feature type="region of interest" description="Disordered" evidence="1">
    <location>
        <begin position="1"/>
        <end position="30"/>
    </location>
</feature>
<evidence type="ECO:0000259" key="2">
    <source>
        <dbReference type="Pfam" id="PF12706"/>
    </source>
</evidence>
<dbReference type="PIRSF" id="PIRSF038896">
    <property type="entry name" value="NAPE-PLD"/>
    <property type="match status" value="1"/>
</dbReference>
<dbReference type="GO" id="GO:0070290">
    <property type="term" value="F:N-acylphosphatidylethanolamine-specific phospholipase D activity"/>
    <property type="evidence" value="ECO:0007669"/>
    <property type="project" value="InterPro"/>
</dbReference>
<dbReference type="Proteomes" id="UP001155604">
    <property type="component" value="Unassembled WGS sequence"/>
</dbReference>
<dbReference type="InterPro" id="IPR024884">
    <property type="entry name" value="NAPE-PLD"/>
</dbReference>
<sequence length="361" mass="40437">MATQTETDANTKTSAHVKGDTFSNEAPNTHSGEGNLLSILWRYMTESIPDKSPNQALPIQKMQLNPTADATPMLYKISHSTVLLQLNGQYWLTDPVFSKRASPSQMFGPKRFHELPIELDNIPALAGIILSHDHYDHLDKHSILALAERTQKFIVPLGVDKHLLAWGVPASKIVALDWWQATQHAGLSFTATPAQHFSGRGITDKNQTLWASWVILSPEIKLFFSGDSGYFSGFKTIGDKLGPFDLTLIETGAYDEMWADIHMQPEQSLRAHLDLRGRHLIPIHNSSFDLALHSWYEPLERISVAAKAYCVPLLTPEFGQGINLSDLAHSPALNHAWWKTYLPKDRTVFEIIPARMSSDKL</sequence>
<dbReference type="Gene3D" id="3.60.15.10">
    <property type="entry name" value="Ribonuclease Z/Hydroxyacylglutathione hydrolase-like"/>
    <property type="match status" value="1"/>
</dbReference>
<feature type="compositionally biased region" description="Polar residues" evidence="1">
    <location>
        <begin position="1"/>
        <end position="14"/>
    </location>
</feature>
<feature type="compositionally biased region" description="Polar residues" evidence="1">
    <location>
        <begin position="21"/>
        <end position="30"/>
    </location>
</feature>
<dbReference type="PANTHER" id="PTHR15032">
    <property type="entry name" value="N-ACYL-PHOSPHATIDYLETHANOLAMINE-HYDROLYZING PHOSPHOLIPASE D"/>
    <property type="match status" value="1"/>
</dbReference>
<dbReference type="GO" id="GO:0005737">
    <property type="term" value="C:cytoplasm"/>
    <property type="evidence" value="ECO:0007669"/>
    <property type="project" value="TreeGrafter"/>
</dbReference>
<evidence type="ECO:0000313" key="4">
    <source>
        <dbReference type="Proteomes" id="UP001155604"/>
    </source>
</evidence>
<evidence type="ECO:0000313" key="3">
    <source>
        <dbReference type="EMBL" id="MCT7944267.1"/>
    </source>
</evidence>
<dbReference type="RefSeq" id="WP_261271718.1">
    <property type="nucleotide sequence ID" value="NZ_JAMTCC010000003.1"/>
</dbReference>
<feature type="domain" description="Metallo-beta-lactamase" evidence="2">
    <location>
        <begin position="92"/>
        <end position="284"/>
    </location>
</feature>
<name>A0A9X3AS34_9GAMM</name>
<dbReference type="PANTHER" id="PTHR15032:SF4">
    <property type="entry name" value="N-ACYL-PHOSPHATIDYLETHANOLAMINE-HYDROLYZING PHOSPHOLIPASE D"/>
    <property type="match status" value="1"/>
</dbReference>
<dbReference type="Pfam" id="PF12706">
    <property type="entry name" value="Lactamase_B_2"/>
    <property type="match status" value="1"/>
</dbReference>
<dbReference type="EMBL" id="JAMTCC010000003">
    <property type="protein sequence ID" value="MCT7944267.1"/>
    <property type="molecule type" value="Genomic_DNA"/>
</dbReference>
<comment type="caution">
    <text evidence="3">The sequence shown here is derived from an EMBL/GenBank/DDBJ whole genome shotgun (WGS) entry which is preliminary data.</text>
</comment>
<gene>
    <name evidence="3" type="ORF">NE536_02670</name>
</gene>